<dbReference type="Proteomes" id="UP000310249">
    <property type="component" value="Unassembled WGS sequence"/>
</dbReference>
<accession>A0A5S3WPE4</accession>
<keyword evidence="1" id="KW-1133">Transmembrane helix</keyword>
<comment type="caution">
    <text evidence="2">The sequence shown here is derived from an EMBL/GenBank/DDBJ whole genome shotgun (WGS) entry which is preliminary data.</text>
</comment>
<sequence>MYNSSFYSAICFCFLMFTFLFHLSLQLDWQATGNTAKGFGLGLIWVVAGDLRRAHKDSNKIVGRPDGEVVIRP</sequence>
<organism evidence="2 3">
    <name type="scientific">Pseudoalteromonas rubra</name>
    <dbReference type="NCBI Taxonomy" id="43658"/>
    <lineage>
        <taxon>Bacteria</taxon>
        <taxon>Pseudomonadati</taxon>
        <taxon>Pseudomonadota</taxon>
        <taxon>Gammaproteobacteria</taxon>
        <taxon>Alteromonadales</taxon>
        <taxon>Pseudoalteromonadaceae</taxon>
        <taxon>Pseudoalteromonas</taxon>
    </lineage>
</organism>
<protein>
    <submittedName>
        <fullName evidence="2">Uncharacterized protein</fullName>
    </submittedName>
</protein>
<feature type="transmembrane region" description="Helical" evidence="1">
    <location>
        <begin position="6"/>
        <end position="25"/>
    </location>
</feature>
<keyword evidence="1" id="KW-0472">Membrane</keyword>
<evidence type="ECO:0000313" key="3">
    <source>
        <dbReference type="Proteomes" id="UP000310249"/>
    </source>
</evidence>
<reference evidence="2 3" key="1">
    <citation type="submission" date="2018-01" db="EMBL/GenBank/DDBJ databases">
        <authorList>
            <person name="Paulsen S."/>
            <person name="Gram L.K."/>
        </authorList>
    </citation>
    <scope>NUCLEOTIDE SEQUENCE [LARGE SCALE GENOMIC DNA]</scope>
    <source>
        <strain evidence="2 3">S2676</strain>
    </source>
</reference>
<dbReference type="EMBL" id="PNCI01000018">
    <property type="protein sequence ID" value="TMP29399.1"/>
    <property type="molecule type" value="Genomic_DNA"/>
</dbReference>
<evidence type="ECO:0000313" key="2">
    <source>
        <dbReference type="EMBL" id="TMP29399.1"/>
    </source>
</evidence>
<name>A0A5S3WPE4_9GAMM</name>
<proteinExistence type="predicted"/>
<keyword evidence="1" id="KW-0812">Transmembrane</keyword>
<evidence type="ECO:0000256" key="1">
    <source>
        <dbReference type="SAM" id="Phobius"/>
    </source>
</evidence>
<reference evidence="3" key="2">
    <citation type="submission" date="2019-06" db="EMBL/GenBank/DDBJ databases">
        <title>Co-occurence of chitin degradation, pigmentation and bioactivity in marine Pseudoalteromonas.</title>
        <authorList>
            <person name="Sonnenschein E.C."/>
            <person name="Bech P.K."/>
        </authorList>
    </citation>
    <scope>NUCLEOTIDE SEQUENCE [LARGE SCALE GENOMIC DNA]</scope>
    <source>
        <strain evidence="3">S2676</strain>
    </source>
</reference>
<dbReference type="AlphaFoldDB" id="A0A5S3WPE4"/>
<gene>
    <name evidence="2" type="ORF">CWB99_09395</name>
</gene>